<organism evidence="1 2">
    <name type="scientific">Hydnomerulius pinastri MD-312</name>
    <dbReference type="NCBI Taxonomy" id="994086"/>
    <lineage>
        <taxon>Eukaryota</taxon>
        <taxon>Fungi</taxon>
        <taxon>Dikarya</taxon>
        <taxon>Basidiomycota</taxon>
        <taxon>Agaricomycotina</taxon>
        <taxon>Agaricomycetes</taxon>
        <taxon>Agaricomycetidae</taxon>
        <taxon>Boletales</taxon>
        <taxon>Boletales incertae sedis</taxon>
        <taxon>Leucogyrophana</taxon>
    </lineage>
</organism>
<dbReference type="Proteomes" id="UP000053820">
    <property type="component" value="Unassembled WGS sequence"/>
</dbReference>
<name>A0A0C9W1L0_9AGAM</name>
<gene>
    <name evidence="1" type="ORF">HYDPIDRAFT_99903</name>
</gene>
<dbReference type="AlphaFoldDB" id="A0A0C9W1L0"/>
<dbReference type="EMBL" id="KN839880">
    <property type="protein sequence ID" value="KIJ59803.1"/>
    <property type="molecule type" value="Genomic_DNA"/>
</dbReference>
<dbReference type="OrthoDB" id="3156807at2759"/>
<sequence>MLGIQHAWGLQSSAMPKPRQIFVTKSRVLATKVEEYFTKLLESLALAGYTHEELKKLKACSTEAGLIDVDDVPDDQTGIPQRYSALEDKHFPLFITFDKVGIDGTPEA</sequence>
<reference evidence="1 2" key="1">
    <citation type="submission" date="2014-04" db="EMBL/GenBank/DDBJ databases">
        <title>Evolutionary Origins and Diversification of the Mycorrhizal Mutualists.</title>
        <authorList>
            <consortium name="DOE Joint Genome Institute"/>
            <consortium name="Mycorrhizal Genomics Consortium"/>
            <person name="Kohler A."/>
            <person name="Kuo A."/>
            <person name="Nagy L.G."/>
            <person name="Floudas D."/>
            <person name="Copeland A."/>
            <person name="Barry K.W."/>
            <person name="Cichocki N."/>
            <person name="Veneault-Fourrey C."/>
            <person name="LaButti K."/>
            <person name="Lindquist E.A."/>
            <person name="Lipzen A."/>
            <person name="Lundell T."/>
            <person name="Morin E."/>
            <person name="Murat C."/>
            <person name="Riley R."/>
            <person name="Ohm R."/>
            <person name="Sun H."/>
            <person name="Tunlid A."/>
            <person name="Henrissat B."/>
            <person name="Grigoriev I.V."/>
            <person name="Hibbett D.S."/>
            <person name="Martin F."/>
        </authorList>
    </citation>
    <scope>NUCLEOTIDE SEQUENCE [LARGE SCALE GENOMIC DNA]</scope>
    <source>
        <strain evidence="1 2">MD-312</strain>
    </source>
</reference>
<keyword evidence="2" id="KW-1185">Reference proteome</keyword>
<evidence type="ECO:0000313" key="2">
    <source>
        <dbReference type="Proteomes" id="UP000053820"/>
    </source>
</evidence>
<protein>
    <submittedName>
        <fullName evidence="1">Uncharacterized protein</fullName>
    </submittedName>
</protein>
<evidence type="ECO:0000313" key="1">
    <source>
        <dbReference type="EMBL" id="KIJ59803.1"/>
    </source>
</evidence>
<accession>A0A0C9W1L0</accession>
<dbReference type="HOGENOM" id="CLU_2197328_0_0_1"/>
<proteinExistence type="predicted"/>